<organism evidence="2 3">
    <name type="scientific">Synaphobranchus kaupii</name>
    <name type="common">Kaup's arrowtooth eel</name>
    <dbReference type="NCBI Taxonomy" id="118154"/>
    <lineage>
        <taxon>Eukaryota</taxon>
        <taxon>Metazoa</taxon>
        <taxon>Chordata</taxon>
        <taxon>Craniata</taxon>
        <taxon>Vertebrata</taxon>
        <taxon>Euteleostomi</taxon>
        <taxon>Actinopterygii</taxon>
        <taxon>Neopterygii</taxon>
        <taxon>Teleostei</taxon>
        <taxon>Anguilliformes</taxon>
        <taxon>Synaphobranchidae</taxon>
        <taxon>Synaphobranchus</taxon>
    </lineage>
</organism>
<dbReference type="AlphaFoldDB" id="A0A9Q1FG64"/>
<keyword evidence="3" id="KW-1185">Reference proteome</keyword>
<name>A0A9Q1FG64_SYNKA</name>
<evidence type="ECO:0000256" key="1">
    <source>
        <dbReference type="SAM" id="MobiDB-lite"/>
    </source>
</evidence>
<proteinExistence type="predicted"/>
<protein>
    <submittedName>
        <fullName evidence="2">Uncharacterized protein</fullName>
    </submittedName>
</protein>
<feature type="region of interest" description="Disordered" evidence="1">
    <location>
        <begin position="49"/>
        <end position="122"/>
    </location>
</feature>
<dbReference type="EMBL" id="JAINUF010000006">
    <property type="protein sequence ID" value="KAJ8357512.1"/>
    <property type="molecule type" value="Genomic_DNA"/>
</dbReference>
<gene>
    <name evidence="2" type="ORF">SKAU_G00203060</name>
</gene>
<feature type="compositionally biased region" description="Basic and acidic residues" evidence="1">
    <location>
        <begin position="84"/>
        <end position="96"/>
    </location>
</feature>
<evidence type="ECO:0000313" key="3">
    <source>
        <dbReference type="Proteomes" id="UP001152622"/>
    </source>
</evidence>
<accession>A0A9Q1FG64</accession>
<dbReference type="Proteomes" id="UP001152622">
    <property type="component" value="Chromosome 6"/>
</dbReference>
<reference evidence="2" key="1">
    <citation type="journal article" date="2023" name="Science">
        <title>Genome structures resolve the early diversification of teleost fishes.</title>
        <authorList>
            <person name="Parey E."/>
            <person name="Louis A."/>
            <person name="Montfort J."/>
            <person name="Bouchez O."/>
            <person name="Roques C."/>
            <person name="Iampietro C."/>
            <person name="Lluch J."/>
            <person name="Castinel A."/>
            <person name="Donnadieu C."/>
            <person name="Desvignes T."/>
            <person name="Floi Bucao C."/>
            <person name="Jouanno E."/>
            <person name="Wen M."/>
            <person name="Mejri S."/>
            <person name="Dirks R."/>
            <person name="Jansen H."/>
            <person name="Henkel C."/>
            <person name="Chen W.J."/>
            <person name="Zahm M."/>
            <person name="Cabau C."/>
            <person name="Klopp C."/>
            <person name="Thompson A.W."/>
            <person name="Robinson-Rechavi M."/>
            <person name="Braasch I."/>
            <person name="Lecointre G."/>
            <person name="Bobe J."/>
            <person name="Postlethwait J.H."/>
            <person name="Berthelot C."/>
            <person name="Roest Crollius H."/>
            <person name="Guiguen Y."/>
        </authorList>
    </citation>
    <scope>NUCLEOTIDE SEQUENCE</scope>
    <source>
        <strain evidence="2">WJC10195</strain>
    </source>
</reference>
<sequence>MKEAIVKYLGCFSYNLDCIMEDSKNTQSGSGVQGLVLLGVGILRCPSCQPAPRKESRGRRRGRPKGAPVSASRPAGSPTTRGAAKPDVKSDRDPRPQPRPQKALFSESDQCPVHRRKRRSASARCHFRLDRGASSHGILGIESVSGQFTVHKFRKSSAVCC</sequence>
<comment type="caution">
    <text evidence="2">The sequence shown here is derived from an EMBL/GenBank/DDBJ whole genome shotgun (WGS) entry which is preliminary data.</text>
</comment>
<evidence type="ECO:0000313" key="2">
    <source>
        <dbReference type="EMBL" id="KAJ8357512.1"/>
    </source>
</evidence>